<name>A0A084JKK0_9FIRM</name>
<dbReference type="EMBL" id="JPME01000018">
    <property type="protein sequence ID" value="KEZ89484.1"/>
    <property type="molecule type" value="Genomic_DNA"/>
</dbReference>
<dbReference type="STRING" id="29354.IO98_16100"/>
<evidence type="ECO:0000259" key="2">
    <source>
        <dbReference type="Pfam" id="PF22725"/>
    </source>
</evidence>
<keyword evidence="4" id="KW-1185">Reference proteome</keyword>
<dbReference type="OrthoDB" id="9781966at2"/>
<dbReference type="Pfam" id="PF22725">
    <property type="entry name" value="GFO_IDH_MocA_C3"/>
    <property type="match status" value="1"/>
</dbReference>
<accession>A0A084JKK0</accession>
<evidence type="ECO:0000313" key="3">
    <source>
        <dbReference type="EMBL" id="KEZ89484.1"/>
    </source>
</evidence>
<feature type="domain" description="GFO/IDH/MocA-like oxidoreductase" evidence="2">
    <location>
        <begin position="133"/>
        <end position="254"/>
    </location>
</feature>
<dbReference type="Proteomes" id="UP000028525">
    <property type="component" value="Unassembled WGS sequence"/>
</dbReference>
<dbReference type="SUPFAM" id="SSF55347">
    <property type="entry name" value="Glyceraldehyde-3-phosphate dehydrogenase-like, C-terminal domain"/>
    <property type="match status" value="1"/>
</dbReference>
<organism evidence="3 4">
    <name type="scientific">Lacrimispora celerecrescens</name>
    <dbReference type="NCBI Taxonomy" id="29354"/>
    <lineage>
        <taxon>Bacteria</taxon>
        <taxon>Bacillati</taxon>
        <taxon>Bacillota</taxon>
        <taxon>Clostridia</taxon>
        <taxon>Lachnospirales</taxon>
        <taxon>Lachnospiraceae</taxon>
        <taxon>Lacrimispora</taxon>
    </lineage>
</organism>
<feature type="domain" description="Gfo/Idh/MocA-like oxidoreductase N-terminal" evidence="1">
    <location>
        <begin position="3"/>
        <end position="122"/>
    </location>
</feature>
<dbReference type="SUPFAM" id="SSF51735">
    <property type="entry name" value="NAD(P)-binding Rossmann-fold domains"/>
    <property type="match status" value="1"/>
</dbReference>
<dbReference type="PANTHER" id="PTHR43249:SF1">
    <property type="entry name" value="D-GLUCOSIDE 3-DEHYDROGENASE"/>
    <property type="match status" value="1"/>
</dbReference>
<dbReference type="InterPro" id="IPR000683">
    <property type="entry name" value="Gfo/Idh/MocA-like_OxRdtase_N"/>
</dbReference>
<dbReference type="PANTHER" id="PTHR43249">
    <property type="entry name" value="UDP-N-ACETYL-2-AMINO-2-DEOXY-D-GLUCURONATE OXIDASE"/>
    <property type="match status" value="1"/>
</dbReference>
<dbReference type="InterPro" id="IPR052515">
    <property type="entry name" value="Gfo/Idh/MocA_Oxidoreductase"/>
</dbReference>
<evidence type="ECO:0000259" key="1">
    <source>
        <dbReference type="Pfam" id="PF01408"/>
    </source>
</evidence>
<dbReference type="Gene3D" id="3.40.50.720">
    <property type="entry name" value="NAD(P)-binding Rossmann-like Domain"/>
    <property type="match status" value="1"/>
</dbReference>
<sequence length="379" mass="42160">MIMVGIIGTGVIAETHLKAYLSLSDRCQVVALCDIFPEKAQSMKEKYGLDAAEVYEDYNEMLKRPDLDLVSICTPPFTHLPASIACMRAGKHVLVEKPMALSLAECDEMIAVQKETGTYLGVVCQNRFTKDNQTLKALIDSKIAGRVLFGQVESFWYRGHSYYDLWWRGTWEKEGGGCIINHGVHQIDLLNWIMGPPETVTAVLTNVAHDNAETEDLSAAILTYKSGAVVTFAVNLVTHGQYQRLAFQCERAGISSPYQVTSNRSTDTGFPVDDPDTIAELEKVRESIPKSEWTKHEAQIERAIRFIENGENHPEDSADGRLALEVIMAIYQSGFTKSTVRLPLGRDSLLYDKNGIIENGKNFHAALRNVGSGNQEELK</sequence>
<dbReference type="Gene3D" id="3.30.360.10">
    <property type="entry name" value="Dihydrodipicolinate Reductase, domain 2"/>
    <property type="match status" value="1"/>
</dbReference>
<dbReference type="GO" id="GO:0000166">
    <property type="term" value="F:nucleotide binding"/>
    <property type="evidence" value="ECO:0007669"/>
    <property type="project" value="InterPro"/>
</dbReference>
<dbReference type="AlphaFoldDB" id="A0A084JKK0"/>
<dbReference type="InterPro" id="IPR055170">
    <property type="entry name" value="GFO_IDH_MocA-like_dom"/>
</dbReference>
<dbReference type="Pfam" id="PF01408">
    <property type="entry name" value="GFO_IDH_MocA"/>
    <property type="match status" value="1"/>
</dbReference>
<gene>
    <name evidence="3" type="ORF">IO98_16100</name>
</gene>
<reference evidence="3 4" key="1">
    <citation type="submission" date="2014-07" db="EMBL/GenBank/DDBJ databases">
        <title>Draft genome of Clostridium celerecrescens 152B isolated from sediments associated with methane hydrate from Krishna Godavari basin.</title>
        <authorList>
            <person name="Honkalas V.S."/>
            <person name="Dabir A.P."/>
            <person name="Arora P."/>
            <person name="Dhakephalkar P.K."/>
        </authorList>
    </citation>
    <scope>NUCLEOTIDE SEQUENCE [LARGE SCALE GENOMIC DNA]</scope>
    <source>
        <strain evidence="3 4">152B</strain>
    </source>
</reference>
<proteinExistence type="predicted"/>
<evidence type="ECO:0000313" key="4">
    <source>
        <dbReference type="Proteomes" id="UP000028525"/>
    </source>
</evidence>
<protein>
    <submittedName>
        <fullName evidence="3">Oxidoreductase</fullName>
    </submittedName>
</protein>
<comment type="caution">
    <text evidence="3">The sequence shown here is derived from an EMBL/GenBank/DDBJ whole genome shotgun (WGS) entry which is preliminary data.</text>
</comment>
<dbReference type="InterPro" id="IPR036291">
    <property type="entry name" value="NAD(P)-bd_dom_sf"/>
</dbReference>